<name>A0A2K4ZHV9_9FIRM</name>
<accession>A0A2K4ZHV9</accession>
<dbReference type="Proteomes" id="UP000236311">
    <property type="component" value="Unassembled WGS sequence"/>
</dbReference>
<gene>
    <name evidence="2" type="ORF">AMURIS_02796</name>
</gene>
<reference evidence="2 3" key="1">
    <citation type="submission" date="2018-01" db="EMBL/GenBank/DDBJ databases">
        <authorList>
            <person name="Gaut B.S."/>
            <person name="Morton B.R."/>
            <person name="Clegg M.T."/>
            <person name="Duvall M.R."/>
        </authorList>
    </citation>
    <scope>NUCLEOTIDE SEQUENCE [LARGE SCALE GENOMIC DNA]</scope>
    <source>
        <strain evidence="2">GP69</strain>
    </source>
</reference>
<keyword evidence="3" id="KW-1185">Reference proteome</keyword>
<sequence length="88" mass="9754">MDIEQKAEMLTTAYIHSYNLALKEVKNPNLAAQIATAVIMVIDLNTPKQQAINPLELLFAQMAAAAQERTRKEESEVDDHDGAENEAD</sequence>
<proteinExistence type="predicted"/>
<feature type="compositionally biased region" description="Acidic residues" evidence="1">
    <location>
        <begin position="75"/>
        <end position="88"/>
    </location>
</feature>
<organism evidence="2 3">
    <name type="scientific">Acetatifactor muris</name>
    <dbReference type="NCBI Taxonomy" id="879566"/>
    <lineage>
        <taxon>Bacteria</taxon>
        <taxon>Bacillati</taxon>
        <taxon>Bacillota</taxon>
        <taxon>Clostridia</taxon>
        <taxon>Lachnospirales</taxon>
        <taxon>Lachnospiraceae</taxon>
        <taxon>Acetatifactor</taxon>
    </lineage>
</organism>
<evidence type="ECO:0000313" key="2">
    <source>
        <dbReference type="EMBL" id="SOY30073.1"/>
    </source>
</evidence>
<dbReference type="RefSeq" id="WP_103240133.1">
    <property type="nucleotide sequence ID" value="NZ_JANJZD010000012.1"/>
</dbReference>
<feature type="region of interest" description="Disordered" evidence="1">
    <location>
        <begin position="68"/>
        <end position="88"/>
    </location>
</feature>
<evidence type="ECO:0000313" key="3">
    <source>
        <dbReference type="Proteomes" id="UP000236311"/>
    </source>
</evidence>
<dbReference type="AlphaFoldDB" id="A0A2K4ZHV9"/>
<protein>
    <submittedName>
        <fullName evidence="2">Uncharacterized protein</fullName>
    </submittedName>
</protein>
<dbReference type="EMBL" id="OFSM01000013">
    <property type="protein sequence ID" value="SOY30073.1"/>
    <property type="molecule type" value="Genomic_DNA"/>
</dbReference>
<evidence type="ECO:0000256" key="1">
    <source>
        <dbReference type="SAM" id="MobiDB-lite"/>
    </source>
</evidence>